<feature type="compositionally biased region" description="Low complexity" evidence="1">
    <location>
        <begin position="1"/>
        <end position="12"/>
    </location>
</feature>
<organism evidence="2 3">
    <name type="scientific">Lojkania enalia</name>
    <dbReference type="NCBI Taxonomy" id="147567"/>
    <lineage>
        <taxon>Eukaryota</taxon>
        <taxon>Fungi</taxon>
        <taxon>Dikarya</taxon>
        <taxon>Ascomycota</taxon>
        <taxon>Pezizomycotina</taxon>
        <taxon>Dothideomycetes</taxon>
        <taxon>Pleosporomycetidae</taxon>
        <taxon>Pleosporales</taxon>
        <taxon>Pleosporales incertae sedis</taxon>
        <taxon>Lojkania</taxon>
    </lineage>
</organism>
<comment type="caution">
    <text evidence="2">The sequence shown here is derived from an EMBL/GenBank/DDBJ whole genome shotgun (WGS) entry which is preliminary data.</text>
</comment>
<proteinExistence type="predicted"/>
<reference evidence="3" key="1">
    <citation type="journal article" date="2020" name="Stud. Mycol.">
        <title>101 Dothideomycetes genomes: A test case for predicting lifestyles and emergence of pathogens.</title>
        <authorList>
            <person name="Haridas S."/>
            <person name="Albert R."/>
            <person name="Binder M."/>
            <person name="Bloem J."/>
            <person name="LaButti K."/>
            <person name="Salamov A."/>
            <person name="Andreopoulos B."/>
            <person name="Baker S."/>
            <person name="Barry K."/>
            <person name="Bills G."/>
            <person name="Bluhm B."/>
            <person name="Cannon C."/>
            <person name="Castanera R."/>
            <person name="Culley D."/>
            <person name="Daum C."/>
            <person name="Ezra D."/>
            <person name="Gonzalez J."/>
            <person name="Henrissat B."/>
            <person name="Kuo A."/>
            <person name="Liang C."/>
            <person name="Lipzen A."/>
            <person name="Lutzoni F."/>
            <person name="Magnuson J."/>
            <person name="Mondo S."/>
            <person name="Nolan M."/>
            <person name="Ohm R."/>
            <person name="Pangilinan J."/>
            <person name="Park H.-J."/>
            <person name="Ramirez L."/>
            <person name="Alfaro M."/>
            <person name="Sun H."/>
            <person name="Tritt A."/>
            <person name="Yoshinaga Y."/>
            <person name="Zwiers L.-H."/>
            <person name="Turgeon B."/>
            <person name="Goodwin S."/>
            <person name="Spatafora J."/>
            <person name="Crous P."/>
            <person name="Grigoriev I."/>
        </authorList>
    </citation>
    <scope>NUCLEOTIDE SEQUENCE [LARGE SCALE GENOMIC DNA]</scope>
    <source>
        <strain evidence="3">CBS 304.66</strain>
    </source>
</reference>
<protein>
    <submittedName>
        <fullName evidence="2">Uncharacterized protein</fullName>
    </submittedName>
</protein>
<keyword evidence="3" id="KW-1185">Reference proteome</keyword>
<name>A0A9P4N6C2_9PLEO</name>
<evidence type="ECO:0000313" key="3">
    <source>
        <dbReference type="Proteomes" id="UP000800093"/>
    </source>
</evidence>
<evidence type="ECO:0000313" key="2">
    <source>
        <dbReference type="EMBL" id="KAF2260441.1"/>
    </source>
</evidence>
<feature type="region of interest" description="Disordered" evidence="1">
    <location>
        <begin position="1"/>
        <end position="86"/>
    </location>
</feature>
<accession>A0A9P4N6C2</accession>
<feature type="compositionally biased region" description="Polar residues" evidence="1">
    <location>
        <begin position="41"/>
        <end position="51"/>
    </location>
</feature>
<dbReference type="EMBL" id="ML986681">
    <property type="protein sequence ID" value="KAF2260441.1"/>
    <property type="molecule type" value="Genomic_DNA"/>
</dbReference>
<dbReference type="AlphaFoldDB" id="A0A9P4N6C2"/>
<sequence>MSSRSSHGSSYSQDKGASYGPHSSSPRSTTSSTSSRASSSIYANTAQSSRNYRYGSKPGSVVIHNGGGPNTGTGSSSSASDSGYYK</sequence>
<evidence type="ECO:0000256" key="1">
    <source>
        <dbReference type="SAM" id="MobiDB-lite"/>
    </source>
</evidence>
<gene>
    <name evidence="2" type="ORF">CC78DRAFT_584863</name>
</gene>
<dbReference type="Proteomes" id="UP000800093">
    <property type="component" value="Unassembled WGS sequence"/>
</dbReference>
<feature type="compositionally biased region" description="Low complexity" evidence="1">
    <location>
        <begin position="23"/>
        <end position="40"/>
    </location>
</feature>
<feature type="compositionally biased region" description="Low complexity" evidence="1">
    <location>
        <begin position="72"/>
        <end position="86"/>
    </location>
</feature>